<dbReference type="Proteomes" id="UP001194746">
    <property type="component" value="Unassembled WGS sequence"/>
</dbReference>
<dbReference type="Pfam" id="PF11951">
    <property type="entry name" value="Fungal_trans_2"/>
    <property type="match status" value="1"/>
</dbReference>
<organism evidence="1 2">
    <name type="scientific">Aspergillus nanangensis</name>
    <dbReference type="NCBI Taxonomy" id="2582783"/>
    <lineage>
        <taxon>Eukaryota</taxon>
        <taxon>Fungi</taxon>
        <taxon>Dikarya</taxon>
        <taxon>Ascomycota</taxon>
        <taxon>Pezizomycotina</taxon>
        <taxon>Eurotiomycetes</taxon>
        <taxon>Eurotiomycetidae</taxon>
        <taxon>Eurotiales</taxon>
        <taxon>Aspergillaceae</taxon>
        <taxon>Aspergillus</taxon>
        <taxon>Aspergillus subgen. Circumdati</taxon>
    </lineage>
</organism>
<proteinExistence type="predicted"/>
<gene>
    <name evidence="1" type="primary">NOT4_1</name>
    <name evidence="1" type="ORF">FE257_000897</name>
</gene>
<dbReference type="AlphaFoldDB" id="A0AAD4GPX3"/>
<reference evidence="1" key="1">
    <citation type="journal article" date="2019" name="Beilstein J. Org. Chem.">
        <title>Nanangenines: drimane sesquiterpenoids as the dominant metabolite cohort of a novel Australian fungus, Aspergillus nanangensis.</title>
        <authorList>
            <person name="Lacey H.J."/>
            <person name="Gilchrist C.L.M."/>
            <person name="Crombie A."/>
            <person name="Kalaitzis J.A."/>
            <person name="Vuong D."/>
            <person name="Rutledge P.J."/>
            <person name="Turner P."/>
            <person name="Pitt J.I."/>
            <person name="Lacey E."/>
            <person name="Chooi Y.H."/>
            <person name="Piggott A.M."/>
        </authorList>
    </citation>
    <scope>NUCLEOTIDE SEQUENCE</scope>
    <source>
        <strain evidence="1">MST-FP2251</strain>
    </source>
</reference>
<evidence type="ECO:0000313" key="2">
    <source>
        <dbReference type="Proteomes" id="UP001194746"/>
    </source>
</evidence>
<sequence length="404" mass="45108">MFLHNYALADSILGGAHLTFSQVVHHMKSSEAVHYAVSAIGLAMLANMGNASSVAIEARAHYAKALSLTNIALSNKSRALENTTLNAVILLGMFEVMLCGTPKSLDNAQRHIAGAAVLLDVWGSRQVCSLVGIQLFTQLRTDLTHVPDNVRRLSGFVQSCRSEEDSQVEILVGLIAEMADLLADVKGNGMPNPLEAMGRAWVIDGKLEAWSLGLPRRWQYTLRCKPKNNPGLISELAFNDFYHVYPDIWACNIWNYYRNARILLNLLIRDRLLVHLTIQPYPEWKPLLDKTKTTIERCSVDILFSLSFVIAVQFTSLQRGHDQTRPGGYLAAYYVIWPLYVAVSVQTPGTPLWEWAVGRLEYIGRVLGIGQALLMARVMRRELAKVDISSYDYCNSYGSSPRPE</sequence>
<dbReference type="InterPro" id="IPR021858">
    <property type="entry name" value="Fun_TF"/>
</dbReference>
<dbReference type="PANTHER" id="PTHR38791:SF5">
    <property type="entry name" value="TRANSCRIPTION FACTOR DBAG-RELATED"/>
    <property type="match status" value="1"/>
</dbReference>
<name>A0AAD4GPX3_ASPNN</name>
<dbReference type="PANTHER" id="PTHR38791">
    <property type="entry name" value="ZN(II)2CYS6 TRANSCRIPTION FACTOR (EUROFUNG)-RELATED-RELATED"/>
    <property type="match status" value="1"/>
</dbReference>
<accession>A0AAD4GPX3</accession>
<reference evidence="1" key="2">
    <citation type="submission" date="2020-02" db="EMBL/GenBank/DDBJ databases">
        <authorList>
            <person name="Gilchrist C.L.M."/>
            <person name="Chooi Y.-H."/>
        </authorList>
    </citation>
    <scope>NUCLEOTIDE SEQUENCE</scope>
    <source>
        <strain evidence="1">MST-FP2251</strain>
    </source>
</reference>
<keyword evidence="2" id="KW-1185">Reference proteome</keyword>
<dbReference type="InterPro" id="IPR053175">
    <property type="entry name" value="DHMBA_Reg_Transcription_Factor"/>
</dbReference>
<comment type="caution">
    <text evidence="1">The sequence shown here is derived from an EMBL/GenBank/DDBJ whole genome shotgun (WGS) entry which is preliminary data.</text>
</comment>
<dbReference type="EMBL" id="VCAU01000108">
    <property type="protein sequence ID" value="KAF9884906.1"/>
    <property type="molecule type" value="Genomic_DNA"/>
</dbReference>
<evidence type="ECO:0000313" key="1">
    <source>
        <dbReference type="EMBL" id="KAF9884906.1"/>
    </source>
</evidence>
<protein>
    <submittedName>
        <fullName evidence="1">Transcriptional repressor general negative regulator of transcription subunit 4</fullName>
    </submittedName>
</protein>